<evidence type="ECO:0000313" key="3">
    <source>
        <dbReference type="Proteomes" id="UP000179283"/>
    </source>
</evidence>
<dbReference type="AlphaFoldDB" id="A0A1G2U1Y6"/>
<dbReference type="SUPFAM" id="SSF53067">
    <property type="entry name" value="Actin-like ATPase domain"/>
    <property type="match status" value="1"/>
</dbReference>
<evidence type="ECO:0008006" key="4">
    <source>
        <dbReference type="Google" id="ProtNLM"/>
    </source>
</evidence>
<evidence type="ECO:0000256" key="1">
    <source>
        <dbReference type="ARBA" id="ARBA00006479"/>
    </source>
</evidence>
<dbReference type="PANTHER" id="PTHR18964">
    <property type="entry name" value="ROK (REPRESSOR, ORF, KINASE) FAMILY"/>
    <property type="match status" value="1"/>
</dbReference>
<sequence length="281" mass="30826">MQILFDIGGTKTRIARLDKNGDMSEPIVYDTSKMYGDGLSRLLGSIRELADTEEISKIAGGIAGPWDRSKNSLISSPNLPDWVGKPLKQTLEDEFQAKVYVENDAAMVGLGEATYGAGRDFGIVVYFTVSTGVGGARIVDGRIDEKVIGFEPGHQIVDMDRTIFPTEEGIDLESMIGGRWVEARMGKKPALINDQEFWEKMAHILAVGLNNTIMHWSPDVVVLGGSMMNKIGVPLERVEAHLRQIVKIYPVLPPLKRSELGDLGGLYGAKSYLEQQTSDNS</sequence>
<dbReference type="Pfam" id="PF00480">
    <property type="entry name" value="ROK"/>
    <property type="match status" value="1"/>
</dbReference>
<proteinExistence type="inferred from homology"/>
<dbReference type="InterPro" id="IPR043129">
    <property type="entry name" value="ATPase_NBD"/>
</dbReference>
<protein>
    <recommendedName>
        <fullName evidence="4">ROK family protein</fullName>
    </recommendedName>
</protein>
<dbReference type="Gene3D" id="3.30.420.40">
    <property type="match status" value="2"/>
</dbReference>
<organism evidence="2 3">
    <name type="scientific">Candidatus Zambryskibacteria bacterium RIFCSPLOWO2_01_FULL_43_17</name>
    <dbReference type="NCBI Taxonomy" id="1802760"/>
    <lineage>
        <taxon>Bacteria</taxon>
        <taxon>Candidatus Zambryskiibacteriota</taxon>
    </lineage>
</organism>
<comment type="caution">
    <text evidence="2">The sequence shown here is derived from an EMBL/GenBank/DDBJ whole genome shotgun (WGS) entry which is preliminary data.</text>
</comment>
<reference evidence="2 3" key="1">
    <citation type="journal article" date="2016" name="Nat. Commun.">
        <title>Thousands of microbial genomes shed light on interconnected biogeochemical processes in an aquifer system.</title>
        <authorList>
            <person name="Anantharaman K."/>
            <person name="Brown C.T."/>
            <person name="Hug L.A."/>
            <person name="Sharon I."/>
            <person name="Castelle C.J."/>
            <person name="Probst A.J."/>
            <person name="Thomas B.C."/>
            <person name="Singh A."/>
            <person name="Wilkins M.J."/>
            <person name="Karaoz U."/>
            <person name="Brodie E.L."/>
            <person name="Williams K.H."/>
            <person name="Hubbard S.S."/>
            <person name="Banfield J.F."/>
        </authorList>
    </citation>
    <scope>NUCLEOTIDE SEQUENCE [LARGE SCALE GENOMIC DNA]</scope>
</reference>
<dbReference type="Proteomes" id="UP000179283">
    <property type="component" value="Unassembled WGS sequence"/>
</dbReference>
<dbReference type="InterPro" id="IPR000600">
    <property type="entry name" value="ROK"/>
</dbReference>
<dbReference type="CDD" id="cd23763">
    <property type="entry name" value="ASKHA_ATPase_ROK"/>
    <property type="match status" value="1"/>
</dbReference>
<name>A0A1G2U1Y6_9BACT</name>
<accession>A0A1G2U1Y6</accession>
<dbReference type="PANTHER" id="PTHR18964:SF149">
    <property type="entry name" value="BIFUNCTIONAL UDP-N-ACETYLGLUCOSAMINE 2-EPIMERASE_N-ACETYLMANNOSAMINE KINASE"/>
    <property type="match status" value="1"/>
</dbReference>
<comment type="similarity">
    <text evidence="1">Belongs to the ROK (NagC/XylR) family.</text>
</comment>
<evidence type="ECO:0000313" key="2">
    <source>
        <dbReference type="EMBL" id="OHB03535.1"/>
    </source>
</evidence>
<gene>
    <name evidence="2" type="ORF">A2920_00400</name>
</gene>
<dbReference type="EMBL" id="MHWD01000019">
    <property type="protein sequence ID" value="OHB03535.1"/>
    <property type="molecule type" value="Genomic_DNA"/>
</dbReference>